<dbReference type="Pfam" id="PF04488">
    <property type="entry name" value="Gly_transf_sug"/>
    <property type="match status" value="1"/>
</dbReference>
<accession>A0AAI8YQX9</accession>
<dbReference type="InterPro" id="IPR007577">
    <property type="entry name" value="GlycoTrfase_DXD_sugar-bd_CS"/>
</dbReference>
<proteinExistence type="inferred from homology"/>
<gene>
    <name evidence="2" type="ORF">KHLLAP_LOCUS14692</name>
</gene>
<evidence type="ECO:0000256" key="1">
    <source>
        <dbReference type="ARBA" id="ARBA00009003"/>
    </source>
</evidence>
<reference evidence="2" key="1">
    <citation type="submission" date="2023-10" db="EMBL/GenBank/DDBJ databases">
        <authorList>
            <person name="Hackl T."/>
        </authorList>
    </citation>
    <scope>NUCLEOTIDE SEQUENCE</scope>
</reference>
<name>A0AAI8YQX9_9PEZI</name>
<dbReference type="Proteomes" id="UP001295740">
    <property type="component" value="Unassembled WGS sequence"/>
</dbReference>
<dbReference type="EMBL" id="CAUWAG010000020">
    <property type="protein sequence ID" value="CAJ2514224.1"/>
    <property type="molecule type" value="Genomic_DNA"/>
</dbReference>
<comment type="caution">
    <text evidence="2">The sequence shown here is derived from an EMBL/GenBank/DDBJ whole genome shotgun (WGS) entry which is preliminary data.</text>
</comment>
<protein>
    <submittedName>
        <fullName evidence="2">Uu.00g023430.m01.CDS01</fullName>
    </submittedName>
</protein>
<dbReference type="GO" id="GO:0000009">
    <property type="term" value="F:alpha-1,6-mannosyltransferase activity"/>
    <property type="evidence" value="ECO:0007669"/>
    <property type="project" value="InterPro"/>
</dbReference>
<evidence type="ECO:0000313" key="3">
    <source>
        <dbReference type="Proteomes" id="UP001295740"/>
    </source>
</evidence>
<dbReference type="GO" id="GO:0006487">
    <property type="term" value="P:protein N-linked glycosylation"/>
    <property type="evidence" value="ECO:0007669"/>
    <property type="project" value="TreeGrafter"/>
</dbReference>
<dbReference type="Gene3D" id="3.90.550.20">
    <property type="match status" value="1"/>
</dbReference>
<dbReference type="GO" id="GO:0000136">
    <property type="term" value="C:mannan polymerase complex"/>
    <property type="evidence" value="ECO:0007669"/>
    <property type="project" value="TreeGrafter"/>
</dbReference>
<evidence type="ECO:0000313" key="2">
    <source>
        <dbReference type="EMBL" id="CAJ2514224.1"/>
    </source>
</evidence>
<comment type="similarity">
    <text evidence="1">Belongs to the glycosyltransferase 32 family.</text>
</comment>
<dbReference type="InterPro" id="IPR039367">
    <property type="entry name" value="Och1-like"/>
</dbReference>
<keyword evidence="3" id="KW-1185">Reference proteome</keyword>
<dbReference type="InterPro" id="IPR029044">
    <property type="entry name" value="Nucleotide-diphossugar_trans"/>
</dbReference>
<organism evidence="2 3">
    <name type="scientific">Anthostomella pinea</name>
    <dbReference type="NCBI Taxonomy" id="933095"/>
    <lineage>
        <taxon>Eukaryota</taxon>
        <taxon>Fungi</taxon>
        <taxon>Dikarya</taxon>
        <taxon>Ascomycota</taxon>
        <taxon>Pezizomycotina</taxon>
        <taxon>Sordariomycetes</taxon>
        <taxon>Xylariomycetidae</taxon>
        <taxon>Xylariales</taxon>
        <taxon>Xylariaceae</taxon>
        <taxon>Anthostomella</taxon>
    </lineage>
</organism>
<dbReference type="SUPFAM" id="SSF53448">
    <property type="entry name" value="Nucleotide-diphospho-sugar transferases"/>
    <property type="match status" value="1"/>
</dbReference>
<sequence length="292" mass="32970">MKFSNNLPFVAFFIIILLLLTLKTFFGHSQYYQDGLQPPIDKTIPRKIWYKLGPRGLSADAKEWADSCTTKNPGYATEYISDDYADEWVARNFSHRPDVVGSYLNTTIPILKADLLRYLLLYQDGGAYFDLDVECGHGGIDDWIPPHLRHNTSLVVGWEMDAGLTGDVSHQLASWTIMARKGTPYMMAAIDDISRAIHDESNEHSVPVSDLKLWMLPDVVDFTGPARLTRSVFKGLEQTLGRDVDRRLVQGILEPTQMGDVLFMPGWAFAAGQGQYPEEDRDKIGPRLVIHH</sequence>
<dbReference type="AlphaFoldDB" id="A0AAI8YQX9"/>
<dbReference type="PANTHER" id="PTHR31834:SF8">
    <property type="entry name" value="TRANSFERASE, PUTATIVE (AFU_ORTHOLOGUE AFUA_6G14040)-RELATED"/>
    <property type="match status" value="1"/>
</dbReference>
<dbReference type="PANTHER" id="PTHR31834">
    <property type="entry name" value="INITIATION-SPECIFIC ALPHA-1,6-MANNOSYLTRANSFERASE"/>
    <property type="match status" value="1"/>
</dbReference>